<proteinExistence type="predicted"/>
<evidence type="ECO:0008006" key="3">
    <source>
        <dbReference type="Google" id="ProtNLM"/>
    </source>
</evidence>
<gene>
    <name evidence="1" type="ORF">2F1_21</name>
</gene>
<evidence type="ECO:0000313" key="1">
    <source>
        <dbReference type="EMBL" id="ASN71622.1"/>
    </source>
</evidence>
<dbReference type="Proteomes" id="UP000887440">
    <property type="component" value="Segment"/>
</dbReference>
<sequence length="108" mass="12407">MNTEVQEQNQQAIQDPDIKPVKFDVGFKRGEQFIKEITIRKPKTRALRGLTLVNLLQLDVETLAKLAPRITSPTMSENDVYELDPVDLTKLSKEVVSFFVRAEDEDFQ</sequence>
<organism evidence="1 2">
    <name type="scientific">Uncultured Caudovirales phage clone 2F_1</name>
    <dbReference type="NCBI Taxonomy" id="2992576"/>
    <lineage>
        <taxon>Viruses</taxon>
        <taxon>Duplodnaviria</taxon>
        <taxon>Heunggongvirae</taxon>
        <taxon>Uroviricota</taxon>
        <taxon>Caudoviricetes</taxon>
        <taxon>Peduoviridae</taxon>
        <taxon>Bracchivirus</taxon>
        <taxon>Bracchivirus U2F1</taxon>
    </lineage>
</organism>
<evidence type="ECO:0000313" key="2">
    <source>
        <dbReference type="Proteomes" id="UP000887440"/>
    </source>
</evidence>
<dbReference type="EMBL" id="MF417929">
    <property type="protein sequence ID" value="ASN71622.1"/>
    <property type="molecule type" value="Genomic_DNA"/>
</dbReference>
<protein>
    <recommendedName>
        <fullName evidence="3">Phage tail assembly protein</fullName>
    </recommendedName>
</protein>
<name>A0A2H4J8P1_9CAUD</name>
<reference evidence="1 2" key="1">
    <citation type="submission" date="2017-06" db="EMBL/GenBank/DDBJ databases">
        <title>Novel phages from South African skin metaviromes.</title>
        <authorList>
            <person name="van Zyl L.J."/>
            <person name="Abrahams Y."/>
            <person name="Stander E.A."/>
            <person name="Kirby B.M."/>
            <person name="Clavaud C."/>
            <person name="Farcet C."/>
            <person name="Breton L."/>
            <person name="Trindade M.I."/>
        </authorList>
    </citation>
    <scope>NUCLEOTIDE SEQUENCE [LARGE SCALE GENOMIC DNA]</scope>
</reference>
<dbReference type="Pfam" id="PF10109">
    <property type="entry name" value="Phage_TAC_7"/>
    <property type="match status" value="1"/>
</dbReference>
<accession>A0A2H4J8P1</accession>
<keyword evidence="2" id="KW-1185">Reference proteome</keyword>
<dbReference type="InterPro" id="IPR019289">
    <property type="entry name" value="Phage_tail_E/E"/>
</dbReference>